<feature type="region of interest" description="Disordered" evidence="11">
    <location>
        <begin position="85"/>
        <end position="105"/>
    </location>
</feature>
<dbReference type="PANTHER" id="PTHR11748">
    <property type="entry name" value="D-LACTATE DEHYDROGENASE"/>
    <property type="match status" value="1"/>
</dbReference>
<dbReference type="InterPro" id="IPR006094">
    <property type="entry name" value="Oxid_FAD_bind_N"/>
</dbReference>
<dbReference type="EMBL" id="LN483167">
    <property type="protein sequence ID" value="CDZ97297.1"/>
    <property type="molecule type" value="Genomic_DNA"/>
</dbReference>
<dbReference type="InterPro" id="IPR004113">
    <property type="entry name" value="FAD-bd_oxidored_4_C"/>
</dbReference>
<dbReference type="InterPro" id="IPR016169">
    <property type="entry name" value="FAD-bd_PCMH_sub2"/>
</dbReference>
<dbReference type="SUPFAM" id="SSF56176">
    <property type="entry name" value="FAD-binding/transporter-associated domain-like"/>
    <property type="match status" value="1"/>
</dbReference>
<comment type="cofactor">
    <cofactor evidence="1">
        <name>FAD</name>
        <dbReference type="ChEBI" id="CHEBI:57692"/>
    </cofactor>
</comment>
<reference evidence="13" key="1">
    <citation type="submission" date="2014-08" db="EMBL/GenBank/DDBJ databases">
        <authorList>
            <person name="Sharma Rahul"/>
            <person name="Thines Marco"/>
        </authorList>
    </citation>
    <scope>NUCLEOTIDE SEQUENCE</scope>
</reference>
<keyword evidence="8" id="KW-0496">Mitochondrion</keyword>
<protein>
    <recommendedName>
        <fullName evidence="9">D-lactate dehydrogenase (cytochrome)</fullName>
        <ecNumber evidence="9">1.1.2.4</ecNumber>
    </recommendedName>
</protein>
<evidence type="ECO:0000256" key="5">
    <source>
        <dbReference type="ARBA" id="ARBA00022827"/>
    </source>
</evidence>
<accession>A0A0F7SK17</accession>
<dbReference type="GO" id="GO:1903457">
    <property type="term" value="P:lactate catabolic process"/>
    <property type="evidence" value="ECO:0007669"/>
    <property type="project" value="TreeGrafter"/>
</dbReference>
<dbReference type="Gene3D" id="3.30.465.10">
    <property type="match status" value="1"/>
</dbReference>
<dbReference type="FunFam" id="1.10.45.10:FF:000001">
    <property type="entry name" value="D-lactate dehydrogenase mitochondrial"/>
    <property type="match status" value="1"/>
</dbReference>
<dbReference type="FunFam" id="3.30.70.2740:FF:000001">
    <property type="entry name" value="D-lactate dehydrogenase mitochondrial"/>
    <property type="match status" value="1"/>
</dbReference>
<dbReference type="Pfam" id="PF02913">
    <property type="entry name" value="FAD-oxidase_C"/>
    <property type="match status" value="1"/>
</dbReference>
<keyword evidence="5" id="KW-0274">FAD</keyword>
<evidence type="ECO:0000256" key="4">
    <source>
        <dbReference type="ARBA" id="ARBA00022630"/>
    </source>
</evidence>
<sequence length="574" mass="62145">MSKFLRSTTTIKHALPTIQPKPTTTTFVFRSLGTSSSKSSAAGSENPINFRASVVGSALIGLGAGILISSLDLFSSSQTASTIIDASRSTSGEQQTYPPPFGSKEDYSNGIRDLRDYFKSLGREDDVSTDKGDLETHGISEWSFHKEHRPSVVVWPLTTEEVQKVVQIANQYNMPVTPYSGGTSLEGHFSAPHGGISIDLNRMDKIIEIHEADGDMVVQPGIGWETINSELKSRDIKLFFPLDPGPGATIGGMAACGCSGTNAVRYGTAKAEWFLNFTVVLPSGEVIKTRQRARKSSAGWDLTKMFIGAEGTLGIVTEATIRLTPLLPTRCAVVNFPNVRNAVAAATEVVGHGHPVQCVEFLDDQMMKAINQQSGSKYPERDSLFFKFQGSDASMKEVAQSVSAVVKEHGGRDFQFSKDAAEAESLWQSRKAALWSAMGMYPDCKAWTTDVCVPISRLPKLVEETKADIINRGLSACHMGHVGDGNVHSVILFKGDEELAKVKEAVHEMVHRAQRLDGTATGEHGVGLGKIEYLEAELGPGTVRTMEGIKKHLDPKGLFNPGKLYPNLGAKPDF</sequence>
<evidence type="ECO:0000256" key="3">
    <source>
        <dbReference type="ARBA" id="ARBA00008000"/>
    </source>
</evidence>
<dbReference type="GO" id="GO:0008720">
    <property type="term" value="F:D-lactate dehydrogenase (NAD+) activity"/>
    <property type="evidence" value="ECO:0007669"/>
    <property type="project" value="TreeGrafter"/>
</dbReference>
<evidence type="ECO:0000256" key="10">
    <source>
        <dbReference type="ARBA" id="ARBA00051436"/>
    </source>
</evidence>
<evidence type="ECO:0000256" key="7">
    <source>
        <dbReference type="ARBA" id="ARBA00023002"/>
    </source>
</evidence>
<dbReference type="GO" id="GO:0071949">
    <property type="term" value="F:FAD binding"/>
    <property type="evidence" value="ECO:0007669"/>
    <property type="project" value="InterPro"/>
</dbReference>
<dbReference type="SUPFAM" id="SSF55103">
    <property type="entry name" value="FAD-linked oxidases, C-terminal domain"/>
    <property type="match status" value="1"/>
</dbReference>
<evidence type="ECO:0000256" key="8">
    <source>
        <dbReference type="ARBA" id="ARBA00023128"/>
    </source>
</evidence>
<dbReference type="AlphaFoldDB" id="A0A0F7SK17"/>
<evidence type="ECO:0000313" key="13">
    <source>
        <dbReference type="EMBL" id="CDZ97297.1"/>
    </source>
</evidence>
<dbReference type="InterPro" id="IPR016164">
    <property type="entry name" value="FAD-linked_Oxase-like_C"/>
</dbReference>
<dbReference type="PROSITE" id="PS51387">
    <property type="entry name" value="FAD_PCMH"/>
    <property type="match status" value="1"/>
</dbReference>
<evidence type="ECO:0000259" key="12">
    <source>
        <dbReference type="PROSITE" id="PS51387"/>
    </source>
</evidence>
<dbReference type="InterPro" id="IPR016171">
    <property type="entry name" value="Vanillyl_alc_oxidase_C-sub2"/>
</dbReference>
<evidence type="ECO:0000256" key="6">
    <source>
        <dbReference type="ARBA" id="ARBA00022946"/>
    </source>
</evidence>
<comment type="catalytic activity">
    <reaction evidence="10">
        <text>(R)-lactate + 2 Fe(III)-[cytochrome c] = 2 Fe(II)-[cytochrome c] + pyruvate + 2 H(+)</text>
        <dbReference type="Rhea" id="RHEA:13521"/>
        <dbReference type="Rhea" id="RHEA-COMP:10350"/>
        <dbReference type="Rhea" id="RHEA-COMP:14399"/>
        <dbReference type="ChEBI" id="CHEBI:15361"/>
        <dbReference type="ChEBI" id="CHEBI:15378"/>
        <dbReference type="ChEBI" id="CHEBI:16004"/>
        <dbReference type="ChEBI" id="CHEBI:29033"/>
        <dbReference type="ChEBI" id="CHEBI:29034"/>
        <dbReference type="EC" id="1.1.2.4"/>
    </reaction>
</comment>
<name>A0A0F7SK17_PHARH</name>
<dbReference type="InterPro" id="IPR016166">
    <property type="entry name" value="FAD-bd_PCMH"/>
</dbReference>
<organism evidence="13">
    <name type="scientific">Phaffia rhodozyma</name>
    <name type="common">Yeast</name>
    <name type="synonym">Xanthophyllomyces dendrorhous</name>
    <dbReference type="NCBI Taxonomy" id="264483"/>
    <lineage>
        <taxon>Eukaryota</taxon>
        <taxon>Fungi</taxon>
        <taxon>Dikarya</taxon>
        <taxon>Basidiomycota</taxon>
        <taxon>Agaricomycotina</taxon>
        <taxon>Tremellomycetes</taxon>
        <taxon>Cystofilobasidiales</taxon>
        <taxon>Mrakiaceae</taxon>
        <taxon>Phaffia</taxon>
    </lineage>
</organism>
<dbReference type="EC" id="1.1.2.4" evidence="9"/>
<comment type="subcellular location">
    <subcellularLocation>
        <location evidence="2">Mitochondrion</location>
    </subcellularLocation>
</comment>
<dbReference type="PANTHER" id="PTHR11748:SF111">
    <property type="entry name" value="D-LACTATE DEHYDROGENASE, MITOCHONDRIAL-RELATED"/>
    <property type="match status" value="1"/>
</dbReference>
<feature type="compositionally biased region" description="Polar residues" evidence="11">
    <location>
        <begin position="85"/>
        <end position="96"/>
    </location>
</feature>
<feature type="domain" description="FAD-binding PCMH-type" evidence="12">
    <location>
        <begin position="146"/>
        <end position="326"/>
    </location>
</feature>
<evidence type="ECO:0000256" key="1">
    <source>
        <dbReference type="ARBA" id="ARBA00001974"/>
    </source>
</evidence>
<dbReference type="GO" id="GO:0005739">
    <property type="term" value="C:mitochondrion"/>
    <property type="evidence" value="ECO:0007669"/>
    <property type="project" value="UniProtKB-SubCell"/>
</dbReference>
<dbReference type="Gene3D" id="1.10.45.10">
    <property type="entry name" value="Vanillyl-alcohol Oxidase, Chain A, domain 4"/>
    <property type="match status" value="1"/>
</dbReference>
<dbReference type="FunFam" id="3.30.465.10:FF:000014">
    <property type="entry name" value="D-lactate dehydrogenase (Cytochrome), putative"/>
    <property type="match status" value="1"/>
</dbReference>
<dbReference type="InterPro" id="IPR036318">
    <property type="entry name" value="FAD-bd_PCMH-like_sf"/>
</dbReference>
<dbReference type="Gene3D" id="3.30.70.2740">
    <property type="match status" value="1"/>
</dbReference>
<evidence type="ECO:0000256" key="2">
    <source>
        <dbReference type="ARBA" id="ARBA00004173"/>
    </source>
</evidence>
<evidence type="ECO:0000256" key="9">
    <source>
        <dbReference type="ARBA" id="ARBA00038897"/>
    </source>
</evidence>
<dbReference type="GO" id="GO:0004458">
    <property type="term" value="F:D-lactate dehydrogenase (cytochrome) activity"/>
    <property type="evidence" value="ECO:0007669"/>
    <property type="project" value="UniProtKB-EC"/>
</dbReference>
<proteinExistence type="inferred from homology"/>
<dbReference type="Pfam" id="PF01565">
    <property type="entry name" value="FAD_binding_4"/>
    <property type="match status" value="1"/>
</dbReference>
<keyword evidence="4" id="KW-0285">Flavoprotein</keyword>
<evidence type="ECO:0000256" key="11">
    <source>
        <dbReference type="SAM" id="MobiDB-lite"/>
    </source>
</evidence>
<comment type="similarity">
    <text evidence="3">Belongs to the FAD-binding oxidoreductase/transferase type 4 family.</text>
</comment>
<keyword evidence="6" id="KW-0809">Transit peptide</keyword>
<keyword evidence="7" id="KW-0560">Oxidoreductase</keyword>